<organism evidence="2 3">
    <name type="scientific">Gordonia spumicola</name>
    <dbReference type="NCBI Taxonomy" id="589161"/>
    <lineage>
        <taxon>Bacteria</taxon>
        <taxon>Bacillati</taxon>
        <taxon>Actinomycetota</taxon>
        <taxon>Actinomycetes</taxon>
        <taxon>Mycobacteriales</taxon>
        <taxon>Gordoniaceae</taxon>
        <taxon>Gordonia</taxon>
    </lineage>
</organism>
<feature type="region of interest" description="Disordered" evidence="1">
    <location>
        <begin position="1"/>
        <end position="46"/>
    </location>
</feature>
<dbReference type="AlphaFoldDB" id="A0A7I9V5X2"/>
<reference evidence="3" key="1">
    <citation type="submission" date="2019-06" db="EMBL/GenBank/DDBJ databases">
        <title>Gordonia isolated from sludge of a wastewater treatment plant.</title>
        <authorList>
            <person name="Tamura T."/>
            <person name="Aoyama K."/>
            <person name="Kang Y."/>
            <person name="Saito S."/>
            <person name="Akiyama N."/>
            <person name="Yazawa K."/>
            <person name="Gonoi T."/>
            <person name="Mikami Y."/>
        </authorList>
    </citation>
    <scope>NUCLEOTIDE SEQUENCE [LARGE SCALE GENOMIC DNA]</scope>
    <source>
        <strain evidence="3">NBRC 107696</strain>
    </source>
</reference>
<evidence type="ECO:0000313" key="3">
    <source>
        <dbReference type="Proteomes" id="UP000444960"/>
    </source>
</evidence>
<accession>A0A7I9V5X2</accession>
<dbReference type="EMBL" id="BJOV01000002">
    <property type="protein sequence ID" value="GEE00604.1"/>
    <property type="molecule type" value="Genomic_DNA"/>
</dbReference>
<sequence>MVSQRGDDLTKRDCHRADTDGTHDSEYEYPAADRQRQPESARTGRPLRFHLPDLAVQFASG</sequence>
<evidence type="ECO:0000313" key="2">
    <source>
        <dbReference type="EMBL" id="GEE00604.1"/>
    </source>
</evidence>
<gene>
    <name evidence="2" type="ORF">nbrc107696_10500</name>
</gene>
<keyword evidence="3" id="KW-1185">Reference proteome</keyword>
<dbReference type="Proteomes" id="UP000444960">
    <property type="component" value="Unassembled WGS sequence"/>
</dbReference>
<name>A0A7I9V5X2_9ACTN</name>
<feature type="compositionally biased region" description="Basic and acidic residues" evidence="1">
    <location>
        <begin position="1"/>
        <end position="39"/>
    </location>
</feature>
<comment type="caution">
    <text evidence="2">The sequence shown here is derived from an EMBL/GenBank/DDBJ whole genome shotgun (WGS) entry which is preliminary data.</text>
</comment>
<protein>
    <submittedName>
        <fullName evidence="2">Uncharacterized protein</fullName>
    </submittedName>
</protein>
<proteinExistence type="predicted"/>
<evidence type="ECO:0000256" key="1">
    <source>
        <dbReference type="SAM" id="MobiDB-lite"/>
    </source>
</evidence>